<feature type="transmembrane region" description="Helical" evidence="1">
    <location>
        <begin position="112"/>
        <end position="129"/>
    </location>
</feature>
<dbReference type="EMBL" id="GBRH01220505">
    <property type="protein sequence ID" value="JAD77390.1"/>
    <property type="molecule type" value="Transcribed_RNA"/>
</dbReference>
<organism evidence="2">
    <name type="scientific">Arundo donax</name>
    <name type="common">Giant reed</name>
    <name type="synonym">Donax arundinaceus</name>
    <dbReference type="NCBI Taxonomy" id="35708"/>
    <lineage>
        <taxon>Eukaryota</taxon>
        <taxon>Viridiplantae</taxon>
        <taxon>Streptophyta</taxon>
        <taxon>Embryophyta</taxon>
        <taxon>Tracheophyta</taxon>
        <taxon>Spermatophyta</taxon>
        <taxon>Magnoliopsida</taxon>
        <taxon>Liliopsida</taxon>
        <taxon>Poales</taxon>
        <taxon>Poaceae</taxon>
        <taxon>PACMAD clade</taxon>
        <taxon>Arundinoideae</taxon>
        <taxon>Arundineae</taxon>
        <taxon>Arundo</taxon>
    </lineage>
</organism>
<evidence type="ECO:0000313" key="2">
    <source>
        <dbReference type="EMBL" id="JAD77390.1"/>
    </source>
</evidence>
<feature type="transmembrane region" description="Helical" evidence="1">
    <location>
        <begin position="70"/>
        <end position="92"/>
    </location>
</feature>
<dbReference type="AlphaFoldDB" id="A0A0A9CVH1"/>
<keyword evidence="1" id="KW-1133">Transmembrane helix</keyword>
<sequence>MGMENFYPGCILSWVLSYCSIRKEVLIHATSSPISIINAVLGYLDCLNPFHLHCLGQSPNLKLFCCFESLHILCCLVSVLLILIFIFIVLISLTFQPPKTVALTAFSSRISFSFHLYIFILLHCFGSLII</sequence>
<evidence type="ECO:0000256" key="1">
    <source>
        <dbReference type="SAM" id="Phobius"/>
    </source>
</evidence>
<reference evidence="2" key="2">
    <citation type="journal article" date="2015" name="Data Brief">
        <title>Shoot transcriptome of the giant reed, Arundo donax.</title>
        <authorList>
            <person name="Barrero R.A."/>
            <person name="Guerrero F.D."/>
            <person name="Moolhuijzen P."/>
            <person name="Goolsby J.A."/>
            <person name="Tidwell J."/>
            <person name="Bellgard S.E."/>
            <person name="Bellgard M.I."/>
        </authorList>
    </citation>
    <scope>NUCLEOTIDE SEQUENCE</scope>
    <source>
        <tissue evidence="2">Shoot tissue taken approximately 20 cm above the soil surface</tissue>
    </source>
</reference>
<name>A0A0A9CVH1_ARUDO</name>
<keyword evidence="1" id="KW-0472">Membrane</keyword>
<proteinExistence type="predicted"/>
<protein>
    <submittedName>
        <fullName evidence="2">Uncharacterized protein</fullName>
    </submittedName>
</protein>
<keyword evidence="1" id="KW-0812">Transmembrane</keyword>
<reference evidence="2" key="1">
    <citation type="submission" date="2014-09" db="EMBL/GenBank/DDBJ databases">
        <authorList>
            <person name="Magalhaes I.L.F."/>
            <person name="Oliveira U."/>
            <person name="Santos F.R."/>
            <person name="Vidigal T.H.D.A."/>
            <person name="Brescovit A.D."/>
            <person name="Santos A.J."/>
        </authorList>
    </citation>
    <scope>NUCLEOTIDE SEQUENCE</scope>
    <source>
        <tissue evidence="2">Shoot tissue taken approximately 20 cm above the soil surface</tissue>
    </source>
</reference>
<accession>A0A0A9CVH1</accession>